<dbReference type="GO" id="GO:0006400">
    <property type="term" value="P:tRNA modification"/>
    <property type="evidence" value="ECO:0007669"/>
    <property type="project" value="TreeGrafter"/>
</dbReference>
<dbReference type="PANTHER" id="PTHR11088:SF60">
    <property type="entry name" value="TRNA DIMETHYLALLYLTRANSFERASE"/>
    <property type="match status" value="1"/>
</dbReference>
<dbReference type="Pfam" id="PF01715">
    <property type="entry name" value="IPPT"/>
    <property type="match status" value="1"/>
</dbReference>
<keyword evidence="4 10" id="KW-0808">Transferase</keyword>
<dbReference type="NCBIfam" id="TIGR00174">
    <property type="entry name" value="miaA"/>
    <property type="match status" value="1"/>
</dbReference>
<evidence type="ECO:0000313" key="14">
    <source>
        <dbReference type="EMBL" id="HEW46886.1"/>
    </source>
</evidence>
<comment type="caution">
    <text evidence="10">Lacks conserved residue(s) required for the propagation of feature annotation.</text>
</comment>
<dbReference type="HAMAP" id="MF_00185">
    <property type="entry name" value="IPP_trans"/>
    <property type="match status" value="1"/>
</dbReference>
<dbReference type="Gene3D" id="3.40.50.300">
    <property type="entry name" value="P-loop containing nucleotide triphosphate hydrolases"/>
    <property type="match status" value="1"/>
</dbReference>
<keyword evidence="5 10" id="KW-0819">tRNA processing</keyword>
<evidence type="ECO:0000256" key="1">
    <source>
        <dbReference type="ARBA" id="ARBA00001946"/>
    </source>
</evidence>
<evidence type="ECO:0000256" key="10">
    <source>
        <dbReference type="HAMAP-Rule" id="MF_00185"/>
    </source>
</evidence>
<feature type="site" description="Interaction with substrate tRNA" evidence="10">
    <location>
        <position position="119"/>
    </location>
</feature>
<comment type="catalytic activity">
    <reaction evidence="9 10 11">
        <text>adenosine(37) in tRNA + dimethylallyl diphosphate = N(6)-dimethylallyladenosine(37) in tRNA + diphosphate</text>
        <dbReference type="Rhea" id="RHEA:26482"/>
        <dbReference type="Rhea" id="RHEA-COMP:10162"/>
        <dbReference type="Rhea" id="RHEA-COMP:10375"/>
        <dbReference type="ChEBI" id="CHEBI:33019"/>
        <dbReference type="ChEBI" id="CHEBI:57623"/>
        <dbReference type="ChEBI" id="CHEBI:74411"/>
        <dbReference type="ChEBI" id="CHEBI:74415"/>
        <dbReference type="EC" id="2.5.1.75"/>
    </reaction>
</comment>
<evidence type="ECO:0000256" key="12">
    <source>
        <dbReference type="RuleBase" id="RU003784"/>
    </source>
</evidence>
<comment type="similarity">
    <text evidence="3 10 13">Belongs to the IPP transferase family.</text>
</comment>
<accession>A0A7C2ZIC9</accession>
<dbReference type="InterPro" id="IPR027417">
    <property type="entry name" value="P-loop_NTPase"/>
</dbReference>
<dbReference type="GO" id="GO:0005524">
    <property type="term" value="F:ATP binding"/>
    <property type="evidence" value="ECO:0007669"/>
    <property type="project" value="UniProtKB-UniRule"/>
</dbReference>
<dbReference type="InterPro" id="IPR018022">
    <property type="entry name" value="IPT"/>
</dbReference>
<evidence type="ECO:0000256" key="9">
    <source>
        <dbReference type="ARBA" id="ARBA00049563"/>
    </source>
</evidence>
<reference evidence="14" key="1">
    <citation type="journal article" date="2020" name="mSystems">
        <title>Genome- and Community-Level Interaction Insights into Carbon Utilization and Element Cycling Functions of Hydrothermarchaeota in Hydrothermal Sediment.</title>
        <authorList>
            <person name="Zhou Z."/>
            <person name="Liu Y."/>
            <person name="Xu W."/>
            <person name="Pan J."/>
            <person name="Luo Z.H."/>
            <person name="Li M."/>
        </authorList>
    </citation>
    <scope>NUCLEOTIDE SEQUENCE [LARGE SCALE GENOMIC DNA]</scope>
    <source>
        <strain evidence="14">SpSt-132</strain>
    </source>
</reference>
<evidence type="ECO:0000256" key="7">
    <source>
        <dbReference type="ARBA" id="ARBA00022840"/>
    </source>
</evidence>
<dbReference type="InterPro" id="IPR039657">
    <property type="entry name" value="Dimethylallyltransferase"/>
</dbReference>
<comment type="caution">
    <text evidence="14">The sequence shown here is derived from an EMBL/GenBank/DDBJ whole genome shotgun (WGS) entry which is preliminary data.</text>
</comment>
<dbReference type="EC" id="2.5.1.75" evidence="10"/>
<evidence type="ECO:0000256" key="3">
    <source>
        <dbReference type="ARBA" id="ARBA00005842"/>
    </source>
</evidence>
<protein>
    <recommendedName>
        <fullName evidence="10">tRNA dimethylallyltransferase</fullName>
        <ecNumber evidence="10">2.5.1.75</ecNumber>
    </recommendedName>
    <alternativeName>
        <fullName evidence="10">Dimethylallyl diphosphate:tRNA dimethylallyltransferase</fullName>
        <shortName evidence="10">DMAPP:tRNA dimethylallyltransferase</shortName>
        <shortName evidence="10">DMATase</shortName>
    </alternativeName>
    <alternativeName>
        <fullName evidence="10">Isopentenyl-diphosphate:tRNA isopentenyltransferase</fullName>
        <shortName evidence="10">IPP transferase</shortName>
        <shortName evidence="10">IPPT</shortName>
        <shortName evidence="10">IPTase</shortName>
    </alternativeName>
</protein>
<evidence type="ECO:0000256" key="13">
    <source>
        <dbReference type="RuleBase" id="RU003785"/>
    </source>
</evidence>
<keyword evidence="7 10" id="KW-0067">ATP-binding</keyword>
<dbReference type="GO" id="GO:0052381">
    <property type="term" value="F:tRNA dimethylallyltransferase activity"/>
    <property type="evidence" value="ECO:0007669"/>
    <property type="project" value="UniProtKB-UniRule"/>
</dbReference>
<comment type="function">
    <text evidence="2 10 12">Catalyzes the transfer of a dimethylallyl group onto the adenine at position 37 in tRNAs that read codons beginning with uridine, leading to the formation of N6-(dimethylallyl)adenosine (i(6)A).</text>
</comment>
<keyword evidence="8 10" id="KW-0460">Magnesium</keyword>
<keyword evidence="6 10" id="KW-0547">Nucleotide-binding</keyword>
<evidence type="ECO:0000256" key="2">
    <source>
        <dbReference type="ARBA" id="ARBA00003213"/>
    </source>
</evidence>
<dbReference type="SUPFAM" id="SSF52540">
    <property type="entry name" value="P-loop containing nucleoside triphosphate hydrolases"/>
    <property type="match status" value="2"/>
</dbReference>
<organism evidence="14">
    <name type="scientific">Hydrogenobacter sp</name>
    <dbReference type="NCBI Taxonomy" id="2152829"/>
    <lineage>
        <taxon>Bacteria</taxon>
        <taxon>Pseudomonadati</taxon>
        <taxon>Aquificota</taxon>
        <taxon>Aquificia</taxon>
        <taxon>Aquificales</taxon>
        <taxon>Aquificaceae</taxon>
        <taxon>Hydrogenobacter</taxon>
    </lineage>
</organism>
<evidence type="ECO:0000256" key="5">
    <source>
        <dbReference type="ARBA" id="ARBA00022694"/>
    </source>
</evidence>
<evidence type="ECO:0000256" key="4">
    <source>
        <dbReference type="ARBA" id="ARBA00022679"/>
    </source>
</evidence>
<evidence type="ECO:0000256" key="11">
    <source>
        <dbReference type="RuleBase" id="RU003783"/>
    </source>
</evidence>
<feature type="site" description="Interaction with substrate tRNA" evidence="10">
    <location>
        <position position="97"/>
    </location>
</feature>
<gene>
    <name evidence="10 14" type="primary">miaA</name>
    <name evidence="14" type="ORF">ENO47_09565</name>
</gene>
<comment type="cofactor">
    <cofactor evidence="1 10">
        <name>Mg(2+)</name>
        <dbReference type="ChEBI" id="CHEBI:18420"/>
    </cofactor>
</comment>
<feature type="region of interest" description="Interaction with substrate tRNA" evidence="10">
    <location>
        <begin position="32"/>
        <end position="35"/>
    </location>
</feature>
<sequence length="307" mass="35546">MLIVIGGATASGKSEVCCLLAKRVGGEIISADSMCVYRGMDIGTAKPLDCMREVRHHLVDILDPGEVFDAKLFEELSLKAIREIEERKALPIVCGGTYLYIQALLYGMAETPLPDWKLRERLYHIAQRKGSSYLYQKLLAIDPLYAKKVSPNDTRRIVRALEVFINSGRPFSSFHSWDRPRFDYMGFYLSWSWEALSKRIEERAYRMLEAGLLKEIEELLKKGFESFLTSPQAIGYKEFIPYFRGEKSLEECLEEMIKNTKEYAKRQIRWFRRQGWIEIPMERLGKEGAVEEILSHLRSTQDHGPYP</sequence>
<evidence type="ECO:0000256" key="6">
    <source>
        <dbReference type="ARBA" id="ARBA00022741"/>
    </source>
</evidence>
<comment type="subunit">
    <text evidence="10">Monomer.</text>
</comment>
<dbReference type="AlphaFoldDB" id="A0A7C2ZIC9"/>
<name>A0A7C2ZIC9_9AQUI</name>
<dbReference type="Gene3D" id="1.10.20.140">
    <property type="match status" value="1"/>
</dbReference>
<feature type="binding site" evidence="10">
    <location>
        <begin position="7"/>
        <end position="14"/>
    </location>
    <ligand>
        <name>ATP</name>
        <dbReference type="ChEBI" id="CHEBI:30616"/>
    </ligand>
</feature>
<evidence type="ECO:0000256" key="8">
    <source>
        <dbReference type="ARBA" id="ARBA00022842"/>
    </source>
</evidence>
<feature type="binding site" evidence="10">
    <location>
        <begin position="9"/>
        <end position="14"/>
    </location>
    <ligand>
        <name>substrate</name>
    </ligand>
</feature>
<proteinExistence type="inferred from homology"/>
<dbReference type="EMBL" id="DSFP01000080">
    <property type="protein sequence ID" value="HEW46886.1"/>
    <property type="molecule type" value="Genomic_DNA"/>
</dbReference>
<dbReference type="PANTHER" id="PTHR11088">
    <property type="entry name" value="TRNA DIMETHYLALLYLTRANSFERASE"/>
    <property type="match status" value="1"/>
</dbReference>